<dbReference type="InterPro" id="IPR017853">
    <property type="entry name" value="GH"/>
</dbReference>
<evidence type="ECO:0000256" key="3">
    <source>
        <dbReference type="ARBA" id="ARBA00023295"/>
    </source>
</evidence>
<keyword evidence="6" id="KW-0808">Transferase</keyword>
<dbReference type="GO" id="GO:0005975">
    <property type="term" value="P:carbohydrate metabolic process"/>
    <property type="evidence" value="ECO:0007669"/>
    <property type="project" value="InterPro"/>
</dbReference>
<proteinExistence type="inferred from homology"/>
<dbReference type="GO" id="GO:0016740">
    <property type="term" value="F:transferase activity"/>
    <property type="evidence" value="ECO:0007669"/>
    <property type="project" value="UniProtKB-KW"/>
</dbReference>
<feature type="domain" description="Glycoside hydrolase family 2 catalytic" evidence="5">
    <location>
        <begin position="328"/>
        <end position="465"/>
    </location>
</feature>
<keyword evidence="2" id="KW-0378">Hydrolase</keyword>
<evidence type="ECO:0000256" key="2">
    <source>
        <dbReference type="ARBA" id="ARBA00022801"/>
    </source>
</evidence>
<dbReference type="SUPFAM" id="SSF51445">
    <property type="entry name" value="(Trans)glycosidases"/>
    <property type="match status" value="1"/>
</dbReference>
<keyword evidence="3" id="KW-0326">Glycosidase</keyword>
<dbReference type="InterPro" id="IPR051913">
    <property type="entry name" value="GH2_Domain-Containing"/>
</dbReference>
<dbReference type="InterPro" id="IPR013783">
    <property type="entry name" value="Ig-like_fold"/>
</dbReference>
<evidence type="ECO:0000259" key="5">
    <source>
        <dbReference type="Pfam" id="PF02836"/>
    </source>
</evidence>
<evidence type="ECO:0000259" key="4">
    <source>
        <dbReference type="Pfam" id="PF00703"/>
    </source>
</evidence>
<dbReference type="AlphaFoldDB" id="A0A6G7MAM2"/>
<comment type="similarity">
    <text evidence="1">Belongs to the glycosyl hydrolase 2 family.</text>
</comment>
<dbReference type="PANTHER" id="PTHR42732">
    <property type="entry name" value="BETA-GALACTOSIDASE"/>
    <property type="match status" value="1"/>
</dbReference>
<dbReference type="GO" id="GO:0004553">
    <property type="term" value="F:hydrolase activity, hydrolyzing O-glycosyl compounds"/>
    <property type="evidence" value="ECO:0007669"/>
    <property type="project" value="InterPro"/>
</dbReference>
<name>A0A6G7MAM2_9ZZZZ</name>
<dbReference type="Pfam" id="PF02836">
    <property type="entry name" value="Glyco_hydro_2_C"/>
    <property type="match status" value="1"/>
</dbReference>
<feature type="domain" description="Glycoside hydrolase family 2 immunoglobulin-like beta-sandwich" evidence="4">
    <location>
        <begin position="215"/>
        <end position="316"/>
    </location>
</feature>
<accession>A0A6G7MAM2</accession>
<evidence type="ECO:0000313" key="6">
    <source>
        <dbReference type="EMBL" id="QIJ31391.1"/>
    </source>
</evidence>
<organism evidence="6">
    <name type="scientific">uncultured organism</name>
    <dbReference type="NCBI Taxonomy" id="155900"/>
    <lineage>
        <taxon>unclassified sequences</taxon>
        <taxon>environmental samples</taxon>
    </lineage>
</organism>
<dbReference type="InterPro" id="IPR006103">
    <property type="entry name" value="Glyco_hydro_2_cat"/>
</dbReference>
<dbReference type="PANTHER" id="PTHR42732:SF2">
    <property type="entry name" value="BETA-MANNOSIDASE"/>
    <property type="match status" value="1"/>
</dbReference>
<dbReference type="SUPFAM" id="SSF49303">
    <property type="entry name" value="beta-Galactosidase/glucuronidase domain"/>
    <property type="match status" value="1"/>
</dbReference>
<dbReference type="InterPro" id="IPR006102">
    <property type="entry name" value="Ig-like_GH2"/>
</dbReference>
<evidence type="ECO:0000256" key="1">
    <source>
        <dbReference type="ARBA" id="ARBA00007401"/>
    </source>
</evidence>
<dbReference type="Gene3D" id="2.60.120.260">
    <property type="entry name" value="Galactose-binding domain-like"/>
    <property type="match status" value="1"/>
</dbReference>
<dbReference type="Gene3D" id="2.60.40.10">
    <property type="entry name" value="Immunoglobulins"/>
    <property type="match status" value="1"/>
</dbReference>
<protein>
    <submittedName>
        <fullName evidence="6">Glycosyltransferase family 4 protein</fullName>
    </submittedName>
</protein>
<dbReference type="Gene3D" id="3.20.20.80">
    <property type="entry name" value="Glycosidases"/>
    <property type="match status" value="1"/>
</dbReference>
<dbReference type="InterPro" id="IPR036156">
    <property type="entry name" value="Beta-gal/glucu_dom_sf"/>
</dbReference>
<reference evidence="6" key="1">
    <citation type="submission" date="2020-02" db="EMBL/GenBank/DDBJ databases">
        <authorList>
            <person name="Sanka Loganathachetti D."/>
            <person name="Muthuraman S."/>
        </authorList>
    </citation>
    <scope>NUCLEOTIDE SEQUENCE</scope>
</reference>
<dbReference type="SUPFAM" id="SSF49785">
    <property type="entry name" value="Galactose-binding domain-like"/>
    <property type="match status" value="1"/>
</dbReference>
<sequence length="730" mass="82592">MHSRSIRRSLLTPTKFVAAIVALLMLTGSSAFSDTNVEPRRTISLGGSWQIAAGSPDQRPTHFDRTIPVPGVVDMANPPFENVGQNTKFADDGGHKFLMVPDPHYRAFWYRRTFTVDGEVPPVAVLKIAKAKFGTRVWLNGEDVGEHWPCYTPGYFDVRQQLKGNGQSNELIVRVHADPLAVGDRVANGFDFEKHSYLAGIYDDVTLTLTGSPRVVNVQVVPEVDRGAARVVAELRNDGKQPVATGVAFEVRPYERSQVVGRVTLPDVRLEPGQTRSVEARIPIRDCKLWSPEAPNLYHLVTRTNADALLTRFGMRRFHFDPTTTIGVLNGKPCYLRGSNVCYFRFEEDPLRADKPWDEQWVRRLHRRFKSLDMNALRYCIGFPPEMWYRIADEEGIIIQDEFPIWTLGEDDMTRVGVEALAAEYRDWMREHWNHACVLIWDAQNECRFDKTREALGLVRNLDLSNRPWDNGWGKPQQPADIKEDHPYQYSRSMAVVHWNPELKPLPTLDSVVDRYSKLGPDGPRPRIVNEYAWLWLQRDGQPTTLTRAGYAAYLPDANADKRREFYARCLSAMTEALRASRRVAGVLHFCGLGHSWDGCATSDNFIDLNRLAFEPHFQKHMQYVFAPVGIMLRVSDTCQAGKSLEVRVVVFNDLGSGWNGDVTLLLPDGEQETVPDIEVAPYDRTEVALPVMAPSEPGRYDFCAKIIGANDKVVLSRRIVAVTTNVEGK</sequence>
<dbReference type="EMBL" id="MT109185">
    <property type="protein sequence ID" value="QIJ31391.1"/>
    <property type="molecule type" value="Genomic_DNA"/>
</dbReference>
<dbReference type="InterPro" id="IPR008979">
    <property type="entry name" value="Galactose-bd-like_sf"/>
</dbReference>
<dbReference type="Pfam" id="PF00703">
    <property type="entry name" value="Glyco_hydro_2"/>
    <property type="match status" value="1"/>
</dbReference>